<dbReference type="Proteomes" id="UP000672657">
    <property type="component" value="Unassembled WGS sequence"/>
</dbReference>
<comment type="caution">
    <text evidence="7">The sequence shown here is derived from an EMBL/GenBank/DDBJ whole genome shotgun (WGS) entry which is preliminary data.</text>
</comment>
<keyword evidence="8" id="KW-1185">Reference proteome</keyword>
<dbReference type="Gene3D" id="3.10.20.30">
    <property type="match status" value="1"/>
</dbReference>
<dbReference type="RefSeq" id="WP_211955365.1">
    <property type="nucleotide sequence ID" value="NZ_CAJPVI010000028.1"/>
</dbReference>
<dbReference type="GO" id="GO:0034875">
    <property type="term" value="F:caffeine oxidase activity"/>
    <property type="evidence" value="ECO:0007669"/>
    <property type="project" value="UniProtKB-EC"/>
</dbReference>
<dbReference type="SUPFAM" id="SSF47741">
    <property type="entry name" value="CO dehydrogenase ISP C-domain like"/>
    <property type="match status" value="1"/>
</dbReference>
<evidence type="ECO:0000256" key="5">
    <source>
        <dbReference type="ARBA" id="ARBA00023014"/>
    </source>
</evidence>
<organism evidence="7 8">
    <name type="scientific">Cupriavidus numazuensis</name>
    <dbReference type="NCBI Taxonomy" id="221992"/>
    <lineage>
        <taxon>Bacteria</taxon>
        <taxon>Pseudomonadati</taxon>
        <taxon>Pseudomonadota</taxon>
        <taxon>Betaproteobacteria</taxon>
        <taxon>Burkholderiales</taxon>
        <taxon>Burkholderiaceae</taxon>
        <taxon>Cupriavidus</taxon>
    </lineage>
</organism>
<evidence type="ECO:0000313" key="7">
    <source>
        <dbReference type="EMBL" id="CAG2153334.1"/>
    </source>
</evidence>
<dbReference type="Pfam" id="PF01799">
    <property type="entry name" value="Fer2_2"/>
    <property type="match status" value="1"/>
</dbReference>
<dbReference type="SUPFAM" id="SSF54292">
    <property type="entry name" value="2Fe-2S ferredoxin-like"/>
    <property type="match status" value="1"/>
</dbReference>
<dbReference type="PROSITE" id="PS00197">
    <property type="entry name" value="2FE2S_FER_1"/>
    <property type="match status" value="1"/>
</dbReference>
<protein>
    <submittedName>
        <fullName evidence="7">Caffeine dehydrogenase subunit gamma</fullName>
        <ecNumber evidence="7">1.17.5.2</ecNumber>
    </submittedName>
</protein>
<dbReference type="InterPro" id="IPR001041">
    <property type="entry name" value="2Fe-2S_ferredoxin-type"/>
</dbReference>
<evidence type="ECO:0000313" key="8">
    <source>
        <dbReference type="Proteomes" id="UP000672657"/>
    </source>
</evidence>
<dbReference type="InterPro" id="IPR012675">
    <property type="entry name" value="Beta-grasp_dom_sf"/>
</dbReference>
<keyword evidence="1" id="KW-0001">2Fe-2S</keyword>
<keyword evidence="3 7" id="KW-0560">Oxidoreductase</keyword>
<dbReference type="InterPro" id="IPR036010">
    <property type="entry name" value="2Fe-2S_ferredoxin-like_sf"/>
</dbReference>
<evidence type="ECO:0000256" key="3">
    <source>
        <dbReference type="ARBA" id="ARBA00023002"/>
    </source>
</evidence>
<dbReference type="Pfam" id="PF00111">
    <property type="entry name" value="Fer2"/>
    <property type="match status" value="1"/>
</dbReference>
<evidence type="ECO:0000256" key="1">
    <source>
        <dbReference type="ARBA" id="ARBA00022714"/>
    </source>
</evidence>
<dbReference type="InterPro" id="IPR002888">
    <property type="entry name" value="2Fe-2S-bd"/>
</dbReference>
<keyword evidence="4" id="KW-0408">Iron</keyword>
<dbReference type="InterPro" id="IPR051452">
    <property type="entry name" value="Diverse_Oxidoreductases"/>
</dbReference>
<dbReference type="PANTHER" id="PTHR44379:SF5">
    <property type="entry name" value="OXIDOREDUCTASE WITH IRON-SULFUR SUBUNIT"/>
    <property type="match status" value="1"/>
</dbReference>
<dbReference type="EC" id="1.17.5.2" evidence="7"/>
<name>A0ABM8TLD2_9BURK</name>
<dbReference type="InterPro" id="IPR006058">
    <property type="entry name" value="2Fe2S_fd_BS"/>
</dbReference>
<dbReference type="Gene3D" id="1.10.150.120">
    <property type="entry name" value="[2Fe-2S]-binding domain"/>
    <property type="match status" value="1"/>
</dbReference>
<dbReference type="InterPro" id="IPR036884">
    <property type="entry name" value="2Fe-2S-bd_dom_sf"/>
</dbReference>
<dbReference type="CDD" id="cd00207">
    <property type="entry name" value="fer2"/>
    <property type="match status" value="1"/>
</dbReference>
<evidence type="ECO:0000256" key="4">
    <source>
        <dbReference type="ARBA" id="ARBA00023004"/>
    </source>
</evidence>
<feature type="domain" description="2Fe-2S ferredoxin-type" evidence="6">
    <location>
        <begin position="9"/>
        <end position="85"/>
    </location>
</feature>
<accession>A0ABM8TLD2</accession>
<gene>
    <name evidence="7" type="primary">cdhC_1</name>
    <name evidence="7" type="ORF">LMG26411_04386</name>
</gene>
<dbReference type="EMBL" id="CAJPVI010000028">
    <property type="protein sequence ID" value="CAG2153334.1"/>
    <property type="molecule type" value="Genomic_DNA"/>
</dbReference>
<evidence type="ECO:0000256" key="2">
    <source>
        <dbReference type="ARBA" id="ARBA00022723"/>
    </source>
</evidence>
<sequence>MSESKIPLKPVWMVVNGEVCEREVEPRLLLSDFLRHTLGLTGTHVGCEHGVCGACTVIVDGDSVRSCLMLAVRANGCDVKTVESMGSIDALSPLQEAFREQHGLQCGFCTPGMLATCSDALQKYPLETDEEIRDVLSGNLCRCTGYQGIVNAVRVCVASRDALRDAAADSKKV</sequence>
<reference evidence="7 8" key="1">
    <citation type="submission" date="2021-03" db="EMBL/GenBank/DDBJ databases">
        <authorList>
            <person name="Peeters C."/>
        </authorList>
    </citation>
    <scope>NUCLEOTIDE SEQUENCE [LARGE SCALE GENOMIC DNA]</scope>
    <source>
        <strain evidence="7 8">LMG 26411</strain>
    </source>
</reference>
<proteinExistence type="predicted"/>
<evidence type="ECO:0000259" key="6">
    <source>
        <dbReference type="PROSITE" id="PS51085"/>
    </source>
</evidence>
<dbReference type="PROSITE" id="PS51085">
    <property type="entry name" value="2FE2S_FER_2"/>
    <property type="match status" value="1"/>
</dbReference>
<keyword evidence="2" id="KW-0479">Metal-binding</keyword>
<keyword evidence="5" id="KW-0411">Iron-sulfur</keyword>
<dbReference type="PANTHER" id="PTHR44379">
    <property type="entry name" value="OXIDOREDUCTASE WITH IRON-SULFUR SUBUNIT"/>
    <property type="match status" value="1"/>
</dbReference>